<comment type="caution">
    <text evidence="1">The sequence shown here is derived from an EMBL/GenBank/DDBJ whole genome shotgun (WGS) entry which is preliminary data.</text>
</comment>
<evidence type="ECO:0000313" key="1">
    <source>
        <dbReference type="EMBL" id="KAH7996133.1"/>
    </source>
</evidence>
<protein>
    <submittedName>
        <fullName evidence="1">Uncharacterized protein</fullName>
    </submittedName>
</protein>
<keyword evidence="2" id="KW-1185">Reference proteome</keyword>
<name>A0ACB8ETX1_9SAUR</name>
<evidence type="ECO:0000313" key="2">
    <source>
        <dbReference type="Proteomes" id="UP000827872"/>
    </source>
</evidence>
<sequence length="122" mass="12881">MHLNTLKKMLPTCSHMPLSALTCLPGTGQNGCSLGAENPRHTACGSHLKKGWSGALSVPVRQKGSKQVVVQIGGVAGWGGGCGWESLKSEDCYAMSKGHERLPNLLVVKPFSRGRSAKSIPE</sequence>
<dbReference type="EMBL" id="CM037628">
    <property type="protein sequence ID" value="KAH7996133.1"/>
    <property type="molecule type" value="Genomic_DNA"/>
</dbReference>
<dbReference type="Proteomes" id="UP000827872">
    <property type="component" value="Linkage Group LG15"/>
</dbReference>
<gene>
    <name evidence="1" type="ORF">K3G42_001707</name>
</gene>
<reference evidence="1" key="1">
    <citation type="submission" date="2021-08" db="EMBL/GenBank/DDBJ databases">
        <title>The first chromosome-level gecko genome reveals the dynamic sex chromosomes of Neotropical dwarf geckos (Sphaerodactylidae: Sphaerodactylus).</title>
        <authorList>
            <person name="Pinto B.J."/>
            <person name="Keating S.E."/>
            <person name="Gamble T."/>
        </authorList>
    </citation>
    <scope>NUCLEOTIDE SEQUENCE</scope>
    <source>
        <strain evidence="1">TG3544</strain>
    </source>
</reference>
<accession>A0ACB8ETX1</accession>
<proteinExistence type="predicted"/>
<organism evidence="1 2">
    <name type="scientific">Sphaerodactylus townsendi</name>
    <dbReference type="NCBI Taxonomy" id="933632"/>
    <lineage>
        <taxon>Eukaryota</taxon>
        <taxon>Metazoa</taxon>
        <taxon>Chordata</taxon>
        <taxon>Craniata</taxon>
        <taxon>Vertebrata</taxon>
        <taxon>Euteleostomi</taxon>
        <taxon>Lepidosauria</taxon>
        <taxon>Squamata</taxon>
        <taxon>Bifurcata</taxon>
        <taxon>Gekkota</taxon>
        <taxon>Sphaerodactylidae</taxon>
        <taxon>Sphaerodactylus</taxon>
    </lineage>
</organism>